<organism evidence="1 2">
    <name type="scientific">Russula earlei</name>
    <dbReference type="NCBI Taxonomy" id="71964"/>
    <lineage>
        <taxon>Eukaryota</taxon>
        <taxon>Fungi</taxon>
        <taxon>Dikarya</taxon>
        <taxon>Basidiomycota</taxon>
        <taxon>Agaricomycotina</taxon>
        <taxon>Agaricomycetes</taxon>
        <taxon>Russulales</taxon>
        <taxon>Russulaceae</taxon>
        <taxon>Russula</taxon>
    </lineage>
</organism>
<sequence length="384" mass="41548">MTNPSESHVVYTEDLEPSSSQVTAASNEDVRVVASSDRDEIPKPTPAPSPKGTANGKRQRTLFDVLGSAPSQGSDKPSKKPKLAGSGSGKTPAAAGTQSFGVGGSAGLQALNSIPFSSTEYTASLNEDQKRLLKLECETMGKSWLKVLKDEIKKPYFISLKEFLWKEGVRGPDDSEHDLKVYPAPRNIYSWSNYTPLGKVRVVMIGQDPYHGPGQAHGLCFSVPSGVPAPPSLKNIYAEIKAEYGDFVPPKHGNLTAWAEAGVLMLNTCLTVRARTAGSHQGKGWEQFTDRVVDAVDRYGGANLGEKSGVGRGVVFLAWGSWAAKRVAKLSKTKHLILSSAHPSPLSARKGFFGNGHFRKANDWLEERYGPDGRVDWCRLDPVI</sequence>
<proteinExistence type="predicted"/>
<accession>A0ACC0UN25</accession>
<name>A0ACC0UN25_9AGAM</name>
<comment type="caution">
    <text evidence="1">The sequence shown here is derived from an EMBL/GenBank/DDBJ whole genome shotgun (WGS) entry which is preliminary data.</text>
</comment>
<reference evidence="1" key="1">
    <citation type="submission" date="2021-03" db="EMBL/GenBank/DDBJ databases">
        <title>Evolutionary priming and transition to the ectomycorrhizal habit in an iconic lineage of mushroom-forming fungi: is preadaptation a requirement?</title>
        <authorList>
            <consortium name="DOE Joint Genome Institute"/>
            <person name="Looney B.P."/>
            <person name="Miyauchi S."/>
            <person name="Morin E."/>
            <person name="Drula E."/>
            <person name="Courty P.E."/>
            <person name="Chicoki N."/>
            <person name="Fauchery L."/>
            <person name="Kohler A."/>
            <person name="Kuo A."/>
            <person name="LaButti K."/>
            <person name="Pangilinan J."/>
            <person name="Lipzen A."/>
            <person name="Riley R."/>
            <person name="Andreopoulos W."/>
            <person name="He G."/>
            <person name="Johnson J."/>
            <person name="Barry K.W."/>
            <person name="Grigoriev I.V."/>
            <person name="Nagy L."/>
            <person name="Hibbett D."/>
            <person name="Henrissat B."/>
            <person name="Matheny P.B."/>
            <person name="Labbe J."/>
            <person name="Martin A.F."/>
        </authorList>
    </citation>
    <scope>NUCLEOTIDE SEQUENCE</scope>
    <source>
        <strain evidence="1">BPL698</strain>
    </source>
</reference>
<evidence type="ECO:0000313" key="1">
    <source>
        <dbReference type="EMBL" id="KAI9512991.1"/>
    </source>
</evidence>
<gene>
    <name evidence="1" type="ORF">F5148DRAFT_562579</name>
</gene>
<dbReference type="EMBL" id="JAGFNK010000004">
    <property type="protein sequence ID" value="KAI9512991.1"/>
    <property type="molecule type" value="Genomic_DNA"/>
</dbReference>
<protein>
    <submittedName>
        <fullName evidence="1">Uracil-DNA glycosylase-like protein</fullName>
    </submittedName>
</protein>
<keyword evidence="2" id="KW-1185">Reference proteome</keyword>
<evidence type="ECO:0000313" key="2">
    <source>
        <dbReference type="Proteomes" id="UP001207468"/>
    </source>
</evidence>
<dbReference type="Proteomes" id="UP001207468">
    <property type="component" value="Unassembled WGS sequence"/>
</dbReference>